<evidence type="ECO:0000313" key="2">
    <source>
        <dbReference type="Proteomes" id="UP000799755"/>
    </source>
</evidence>
<organism evidence="1 2">
    <name type="scientific">Lindgomyces ingoldianus</name>
    <dbReference type="NCBI Taxonomy" id="673940"/>
    <lineage>
        <taxon>Eukaryota</taxon>
        <taxon>Fungi</taxon>
        <taxon>Dikarya</taxon>
        <taxon>Ascomycota</taxon>
        <taxon>Pezizomycotina</taxon>
        <taxon>Dothideomycetes</taxon>
        <taxon>Pleosporomycetidae</taxon>
        <taxon>Pleosporales</taxon>
        <taxon>Lindgomycetaceae</taxon>
        <taxon>Lindgomyces</taxon>
    </lineage>
</organism>
<dbReference type="Proteomes" id="UP000799755">
    <property type="component" value="Unassembled WGS sequence"/>
</dbReference>
<protein>
    <submittedName>
        <fullName evidence="1">Kinase-like protein</fullName>
    </submittedName>
</protein>
<accession>A0ACB6QI45</accession>
<keyword evidence="2" id="KW-1185">Reference proteome</keyword>
<sequence>MGSHSHVDDGDSFFDTKQKLGTGGSGFVDSSLAFIMTPIADYDLRSFLEALGPQQDRIAEKELLLEFFGCLAIAIRTLHGCQIRHMDIKPSNILIKGRTVLVCDFGISRDWSGTSGDTTHGPIYKKTAKYCSPEVDDGGQRNKASDIFSLGVVYLEMMSVIGGSTVEEMRTFLRQNGYTTDVACRNLLGVNKWIEELRKALIDEEAAPLQWICRMVRPSWLHGGL</sequence>
<gene>
    <name evidence="1" type="ORF">BDR25DRAFT_236796</name>
</gene>
<proteinExistence type="predicted"/>
<comment type="caution">
    <text evidence="1">The sequence shown here is derived from an EMBL/GenBank/DDBJ whole genome shotgun (WGS) entry which is preliminary data.</text>
</comment>
<dbReference type="EMBL" id="MU003524">
    <property type="protein sequence ID" value="KAF2466663.1"/>
    <property type="molecule type" value="Genomic_DNA"/>
</dbReference>
<reference evidence="1" key="1">
    <citation type="journal article" date="2020" name="Stud. Mycol.">
        <title>101 Dothideomycetes genomes: a test case for predicting lifestyles and emergence of pathogens.</title>
        <authorList>
            <person name="Haridas S."/>
            <person name="Albert R."/>
            <person name="Binder M."/>
            <person name="Bloem J."/>
            <person name="Labutti K."/>
            <person name="Salamov A."/>
            <person name="Andreopoulos B."/>
            <person name="Baker S."/>
            <person name="Barry K."/>
            <person name="Bills G."/>
            <person name="Bluhm B."/>
            <person name="Cannon C."/>
            <person name="Castanera R."/>
            <person name="Culley D."/>
            <person name="Daum C."/>
            <person name="Ezra D."/>
            <person name="Gonzalez J."/>
            <person name="Henrissat B."/>
            <person name="Kuo A."/>
            <person name="Liang C."/>
            <person name="Lipzen A."/>
            <person name="Lutzoni F."/>
            <person name="Magnuson J."/>
            <person name="Mondo S."/>
            <person name="Nolan M."/>
            <person name="Ohm R."/>
            <person name="Pangilinan J."/>
            <person name="Park H.-J."/>
            <person name="Ramirez L."/>
            <person name="Alfaro M."/>
            <person name="Sun H."/>
            <person name="Tritt A."/>
            <person name="Yoshinaga Y."/>
            <person name="Zwiers L.-H."/>
            <person name="Turgeon B."/>
            <person name="Goodwin S."/>
            <person name="Spatafora J."/>
            <person name="Crous P."/>
            <person name="Grigoriev I."/>
        </authorList>
    </citation>
    <scope>NUCLEOTIDE SEQUENCE</scope>
    <source>
        <strain evidence="1">ATCC 200398</strain>
    </source>
</reference>
<evidence type="ECO:0000313" key="1">
    <source>
        <dbReference type="EMBL" id="KAF2466663.1"/>
    </source>
</evidence>
<name>A0ACB6QI45_9PLEO</name>